<dbReference type="EMBL" id="JBHTEE010000001">
    <property type="protein sequence ID" value="MFC7602722.1"/>
    <property type="molecule type" value="Genomic_DNA"/>
</dbReference>
<name>A0ABW2T2T3_9ACTN</name>
<evidence type="ECO:0000313" key="12">
    <source>
        <dbReference type="Proteomes" id="UP001596514"/>
    </source>
</evidence>
<keyword evidence="4" id="KW-0808">Transferase</keyword>
<keyword evidence="6 11" id="KW-0418">Kinase</keyword>
<feature type="transmembrane region" description="Helical" evidence="9">
    <location>
        <begin position="104"/>
        <end position="123"/>
    </location>
</feature>
<feature type="domain" description="Histidine kinase/HSP90-like ATPase" evidence="10">
    <location>
        <begin position="271"/>
        <end position="361"/>
    </location>
</feature>
<keyword evidence="8" id="KW-0902">Two-component regulatory system</keyword>
<dbReference type="Proteomes" id="UP001596514">
    <property type="component" value="Unassembled WGS sequence"/>
</dbReference>
<feature type="transmembrane region" description="Helical" evidence="9">
    <location>
        <begin position="129"/>
        <end position="150"/>
    </location>
</feature>
<evidence type="ECO:0000313" key="11">
    <source>
        <dbReference type="EMBL" id="MFC7602722.1"/>
    </source>
</evidence>
<dbReference type="InterPro" id="IPR011712">
    <property type="entry name" value="Sig_transdc_His_kin_sub3_dim/P"/>
</dbReference>
<evidence type="ECO:0000256" key="6">
    <source>
        <dbReference type="ARBA" id="ARBA00022777"/>
    </source>
</evidence>
<dbReference type="CDD" id="cd16917">
    <property type="entry name" value="HATPase_UhpB-NarQ-NarX-like"/>
    <property type="match status" value="1"/>
</dbReference>
<keyword evidence="9" id="KW-0812">Transmembrane</keyword>
<evidence type="ECO:0000256" key="7">
    <source>
        <dbReference type="ARBA" id="ARBA00022840"/>
    </source>
</evidence>
<dbReference type="SUPFAM" id="SSF55874">
    <property type="entry name" value="ATPase domain of HSP90 chaperone/DNA topoisomerase II/histidine kinase"/>
    <property type="match status" value="1"/>
</dbReference>
<evidence type="ECO:0000256" key="5">
    <source>
        <dbReference type="ARBA" id="ARBA00022741"/>
    </source>
</evidence>
<evidence type="ECO:0000256" key="8">
    <source>
        <dbReference type="ARBA" id="ARBA00023012"/>
    </source>
</evidence>
<protein>
    <recommendedName>
        <fullName evidence="2">histidine kinase</fullName>
        <ecNumber evidence="2">2.7.13.3</ecNumber>
    </recommendedName>
</protein>
<dbReference type="RefSeq" id="WP_343965459.1">
    <property type="nucleotide sequence ID" value="NZ_BAAAGK010000033.1"/>
</dbReference>
<dbReference type="InterPro" id="IPR050482">
    <property type="entry name" value="Sensor_HK_TwoCompSys"/>
</dbReference>
<sequence length="365" mass="38184">MNETLVVHRLRHDHWVALDVAAALLLAAAFAAAAQLRTGLPPATALSALAALPVATRRGWPLPSLAVSLATAVAALLMGVDSAYLPVAVVLYSVGAQKPRRRAVTGLAASLVCVAAALLAAAWPSWTQALGSAGFGLALMGLSWTAGLAVREKNLLAARTAERAVVEERLRIARDLHDVVAHSMSLITMKAGVAGLVAETRPQETREALRLIETTGREAMLEMRAMLGMLRSQTSTQGTAPAPRLQDLHALAAHAGVEVDLRVEAEDLPEGVGLAVYRIVQEALTNVVKHAGTGCRVRVTVPKAGVVEVEVADEGRGTPRDGGGHGLLGMHERCLMYGGQLTAGPDPGGGFRVLARLPYALKDTP</sequence>
<reference evidence="12" key="1">
    <citation type="journal article" date="2019" name="Int. J. Syst. Evol. Microbiol.">
        <title>The Global Catalogue of Microorganisms (GCM) 10K type strain sequencing project: providing services to taxonomists for standard genome sequencing and annotation.</title>
        <authorList>
            <consortium name="The Broad Institute Genomics Platform"/>
            <consortium name="The Broad Institute Genome Sequencing Center for Infectious Disease"/>
            <person name="Wu L."/>
            <person name="Ma J."/>
        </authorList>
    </citation>
    <scope>NUCLEOTIDE SEQUENCE [LARGE SCALE GENOMIC DNA]</scope>
    <source>
        <strain evidence="12">JCM 10083</strain>
    </source>
</reference>
<dbReference type="Pfam" id="PF07730">
    <property type="entry name" value="HisKA_3"/>
    <property type="match status" value="1"/>
</dbReference>
<keyword evidence="12" id="KW-1185">Reference proteome</keyword>
<proteinExistence type="predicted"/>
<organism evidence="11 12">
    <name type="scientific">Streptosporangium amethystogenes subsp. fukuiense</name>
    <dbReference type="NCBI Taxonomy" id="698418"/>
    <lineage>
        <taxon>Bacteria</taxon>
        <taxon>Bacillati</taxon>
        <taxon>Actinomycetota</taxon>
        <taxon>Actinomycetes</taxon>
        <taxon>Streptosporangiales</taxon>
        <taxon>Streptosporangiaceae</taxon>
        <taxon>Streptosporangium</taxon>
    </lineage>
</organism>
<evidence type="ECO:0000256" key="1">
    <source>
        <dbReference type="ARBA" id="ARBA00000085"/>
    </source>
</evidence>
<dbReference type="EC" id="2.7.13.3" evidence="2"/>
<dbReference type="Pfam" id="PF02518">
    <property type="entry name" value="HATPase_c"/>
    <property type="match status" value="1"/>
</dbReference>
<dbReference type="SMART" id="SM00387">
    <property type="entry name" value="HATPase_c"/>
    <property type="match status" value="1"/>
</dbReference>
<dbReference type="InterPro" id="IPR003594">
    <property type="entry name" value="HATPase_dom"/>
</dbReference>
<dbReference type="Gene3D" id="3.30.565.10">
    <property type="entry name" value="Histidine kinase-like ATPase, C-terminal domain"/>
    <property type="match status" value="1"/>
</dbReference>
<dbReference type="Pfam" id="PF23539">
    <property type="entry name" value="DUF7134"/>
    <property type="match status" value="1"/>
</dbReference>
<evidence type="ECO:0000256" key="3">
    <source>
        <dbReference type="ARBA" id="ARBA00022553"/>
    </source>
</evidence>
<comment type="caution">
    <text evidence="11">The sequence shown here is derived from an EMBL/GenBank/DDBJ whole genome shotgun (WGS) entry which is preliminary data.</text>
</comment>
<evidence type="ECO:0000256" key="9">
    <source>
        <dbReference type="SAM" id="Phobius"/>
    </source>
</evidence>
<dbReference type="GO" id="GO:0016301">
    <property type="term" value="F:kinase activity"/>
    <property type="evidence" value="ECO:0007669"/>
    <property type="project" value="UniProtKB-KW"/>
</dbReference>
<evidence type="ECO:0000259" key="10">
    <source>
        <dbReference type="SMART" id="SM00387"/>
    </source>
</evidence>
<keyword evidence="3" id="KW-0597">Phosphoprotein</keyword>
<gene>
    <name evidence="11" type="ORF">ACFQVD_21710</name>
</gene>
<dbReference type="Gene3D" id="1.20.5.1930">
    <property type="match status" value="1"/>
</dbReference>
<keyword evidence="5" id="KW-0547">Nucleotide-binding</keyword>
<evidence type="ECO:0000256" key="4">
    <source>
        <dbReference type="ARBA" id="ARBA00022679"/>
    </source>
</evidence>
<keyword evidence="9" id="KW-0472">Membrane</keyword>
<comment type="catalytic activity">
    <reaction evidence="1">
        <text>ATP + protein L-histidine = ADP + protein N-phospho-L-histidine.</text>
        <dbReference type="EC" id="2.7.13.3"/>
    </reaction>
</comment>
<evidence type="ECO:0000256" key="2">
    <source>
        <dbReference type="ARBA" id="ARBA00012438"/>
    </source>
</evidence>
<keyword evidence="9" id="KW-1133">Transmembrane helix</keyword>
<dbReference type="InterPro" id="IPR055558">
    <property type="entry name" value="DUF7134"/>
</dbReference>
<dbReference type="PANTHER" id="PTHR24421">
    <property type="entry name" value="NITRATE/NITRITE SENSOR PROTEIN NARX-RELATED"/>
    <property type="match status" value="1"/>
</dbReference>
<keyword evidence="7" id="KW-0067">ATP-binding</keyword>
<feature type="transmembrane region" description="Helical" evidence="9">
    <location>
        <begin position="66"/>
        <end position="92"/>
    </location>
</feature>
<dbReference type="InterPro" id="IPR036890">
    <property type="entry name" value="HATPase_C_sf"/>
</dbReference>
<dbReference type="PANTHER" id="PTHR24421:SF10">
    <property type="entry name" value="NITRATE_NITRITE SENSOR PROTEIN NARQ"/>
    <property type="match status" value="1"/>
</dbReference>
<accession>A0ABW2T2T3</accession>